<dbReference type="InterPro" id="IPR017998">
    <property type="entry name" value="Chaperone_TCP-1"/>
</dbReference>
<evidence type="ECO:0000256" key="1">
    <source>
        <dbReference type="ARBA" id="ARBA00008020"/>
    </source>
</evidence>
<dbReference type="InterPro" id="IPR042619">
    <property type="entry name" value="BBS10"/>
</dbReference>
<name>A0A8W8KDY1_MAGGI</name>
<dbReference type="SUPFAM" id="SSF52029">
    <property type="entry name" value="GroEL apical domain-like"/>
    <property type="match status" value="1"/>
</dbReference>
<reference evidence="6" key="1">
    <citation type="submission" date="2022-08" db="UniProtKB">
        <authorList>
            <consortium name="EnsemblMetazoa"/>
        </authorList>
    </citation>
    <scope>IDENTIFICATION</scope>
    <source>
        <strain evidence="6">05x7-T-G4-1.051#20</strain>
    </source>
</reference>
<evidence type="ECO:0008006" key="8">
    <source>
        <dbReference type="Google" id="ProtNLM"/>
    </source>
</evidence>
<keyword evidence="2 5" id="KW-0547">Nucleotide-binding</keyword>
<evidence type="ECO:0000313" key="7">
    <source>
        <dbReference type="Proteomes" id="UP000005408"/>
    </source>
</evidence>
<dbReference type="GO" id="GO:0051131">
    <property type="term" value="P:chaperone-mediated protein complex assembly"/>
    <property type="evidence" value="ECO:0007669"/>
    <property type="project" value="InterPro"/>
</dbReference>
<organism evidence="6 7">
    <name type="scientific">Magallana gigas</name>
    <name type="common">Pacific oyster</name>
    <name type="synonym">Crassostrea gigas</name>
    <dbReference type="NCBI Taxonomy" id="29159"/>
    <lineage>
        <taxon>Eukaryota</taxon>
        <taxon>Metazoa</taxon>
        <taxon>Spiralia</taxon>
        <taxon>Lophotrochozoa</taxon>
        <taxon>Mollusca</taxon>
        <taxon>Bivalvia</taxon>
        <taxon>Autobranchia</taxon>
        <taxon>Pteriomorphia</taxon>
        <taxon>Ostreida</taxon>
        <taxon>Ostreoidea</taxon>
        <taxon>Ostreidae</taxon>
        <taxon>Magallana</taxon>
    </lineage>
</organism>
<dbReference type="Gene3D" id="3.50.7.10">
    <property type="entry name" value="GroEL"/>
    <property type="match status" value="1"/>
</dbReference>
<dbReference type="PANTHER" id="PTHR14667">
    <property type="entry name" value="BARDET-BIEDL SYNDROME 10 PROTEIN"/>
    <property type="match status" value="1"/>
</dbReference>
<proteinExistence type="inferred from homology"/>
<dbReference type="Gene3D" id="1.10.560.10">
    <property type="entry name" value="GroEL-like equatorial domain"/>
    <property type="match status" value="1"/>
</dbReference>
<dbReference type="InterPro" id="IPR002423">
    <property type="entry name" value="Cpn60/GroEL/TCP-1"/>
</dbReference>
<accession>A0A8W8KDY1</accession>
<dbReference type="AlphaFoldDB" id="A0A8W8KDY1"/>
<dbReference type="Pfam" id="PF00118">
    <property type="entry name" value="Cpn60_TCP1"/>
    <property type="match status" value="1"/>
</dbReference>
<dbReference type="EnsemblMetazoa" id="G23191.6">
    <property type="protein sequence ID" value="G23191.6:cds"/>
    <property type="gene ID" value="G23191"/>
</dbReference>
<evidence type="ECO:0000313" key="6">
    <source>
        <dbReference type="EnsemblMetazoa" id="G23191.8:cds"/>
    </source>
</evidence>
<keyword evidence="4 5" id="KW-0143">Chaperone</keyword>
<sequence length="550" mass="61636">MDNNQGTELKLLDFSKSLQIARALESLVLRGFGPQGLQTLMCTSTGQVLVTNNGATIFNALHIGHPAGRLMVKAIDKMIQYTGDGSKTFIVMLSEILQQIDRKYTEKDRGKMIREVTHFTHNVFPVLQKQVLDHSRTSSLINDKKAFCDSFDGVLRSVISPHYSARVVENLVTTVTSSFNFDLPSDHFYEQVSIITRNLSQFVVKTVGPSVTDSTTLDSFIIQRDFALHLNLCPMEKVRFVILMCSIEEQVKQEDNESIYLSTNDSLRNFMLYQRKRVDKFAQMCVEQKINVVISSVGIPKYCLQVLASRNISVIHYLEEEDVEFLSQMCRKHVILEFPRVQFTEKEIFVASSCQRVIIGGKPCVQLTPCGEGLAPYTKTLILAAPTDSLCGQLYTVIHKAIKSVYLSLILSEGPSCSSATIPGGTSFELMCSHFLTTGRWCKSKTLVNEGVQMASILAGAFVGVARILHRNVTETTQNQTRDFLIKLSRVWKRDADMNSLHCLGFDRRGTLRDMDKEGVLEPIALKFHLVSCLMDLLCTLLKTDGIIGT</sequence>
<dbReference type="InterPro" id="IPR027410">
    <property type="entry name" value="TCP-1-like_intermed_sf"/>
</dbReference>
<evidence type="ECO:0000256" key="4">
    <source>
        <dbReference type="ARBA" id="ARBA00023186"/>
    </source>
</evidence>
<evidence type="ECO:0000256" key="5">
    <source>
        <dbReference type="RuleBase" id="RU004187"/>
    </source>
</evidence>
<protein>
    <recommendedName>
        <fullName evidence="8">Bardet-Biedl syndrome 10 protein</fullName>
    </recommendedName>
</protein>
<dbReference type="EnsemblMetazoa" id="G23191.8">
    <property type="protein sequence ID" value="G23191.8:cds"/>
    <property type="gene ID" value="G23191"/>
</dbReference>
<comment type="similarity">
    <text evidence="1 5">Belongs to the TCP-1 chaperonin family.</text>
</comment>
<evidence type="ECO:0000256" key="3">
    <source>
        <dbReference type="ARBA" id="ARBA00022840"/>
    </source>
</evidence>
<dbReference type="GO" id="GO:0140662">
    <property type="term" value="F:ATP-dependent protein folding chaperone"/>
    <property type="evidence" value="ECO:0007669"/>
    <property type="project" value="InterPro"/>
</dbReference>
<keyword evidence="7" id="KW-1185">Reference proteome</keyword>
<dbReference type="PRINTS" id="PR00304">
    <property type="entry name" value="TCOMPLEXTCP1"/>
</dbReference>
<evidence type="ECO:0000256" key="2">
    <source>
        <dbReference type="ARBA" id="ARBA00022741"/>
    </source>
</evidence>
<dbReference type="OMA" id="HAPSHTD"/>
<dbReference type="SUPFAM" id="SSF48592">
    <property type="entry name" value="GroEL equatorial domain-like"/>
    <property type="match status" value="1"/>
</dbReference>
<dbReference type="Gene3D" id="3.30.260.10">
    <property type="entry name" value="TCP-1-like chaperonin intermediate domain"/>
    <property type="match status" value="1"/>
</dbReference>
<dbReference type="OrthoDB" id="9393833at2759"/>
<keyword evidence="3 5" id="KW-0067">ATP-binding</keyword>
<dbReference type="InterPro" id="IPR027413">
    <property type="entry name" value="GROEL-like_equatorial_sf"/>
</dbReference>
<dbReference type="GO" id="GO:0005524">
    <property type="term" value="F:ATP binding"/>
    <property type="evidence" value="ECO:0007669"/>
    <property type="project" value="UniProtKB-KW"/>
</dbReference>
<dbReference type="Proteomes" id="UP000005408">
    <property type="component" value="Unassembled WGS sequence"/>
</dbReference>
<dbReference type="PANTHER" id="PTHR14667:SF2">
    <property type="entry name" value="BARDET-BIEDL SYNDROME 10 PROTEIN"/>
    <property type="match status" value="1"/>
</dbReference>
<dbReference type="InterPro" id="IPR027409">
    <property type="entry name" value="GroEL-like_apical_dom_sf"/>
</dbReference>